<reference evidence="1 2" key="1">
    <citation type="journal article" date="2019" name="Sci. Rep.">
        <title>A high-quality genome of Eragrostis curvula grass provides insights into Poaceae evolution and supports new strategies to enhance forage quality.</title>
        <authorList>
            <person name="Carballo J."/>
            <person name="Santos B.A.C.M."/>
            <person name="Zappacosta D."/>
            <person name="Garbus I."/>
            <person name="Selva J.P."/>
            <person name="Gallo C.A."/>
            <person name="Diaz A."/>
            <person name="Albertini E."/>
            <person name="Caccamo M."/>
            <person name="Echenique V."/>
        </authorList>
    </citation>
    <scope>NUCLEOTIDE SEQUENCE [LARGE SCALE GENOMIC DNA]</scope>
    <source>
        <strain evidence="2">cv. Victoria</strain>
        <tissue evidence="1">Leaf</tissue>
    </source>
</reference>
<proteinExistence type="predicted"/>
<accession>A0A5J9UQW7</accession>
<protein>
    <submittedName>
        <fullName evidence="1">Uncharacterized protein</fullName>
    </submittedName>
</protein>
<sequence length="72" mass="7712">MPWRPRLVVLAAGYLADAALLYNGGTTVPRRLVSFIDVGAATSAVPPHGVASRDIVLDAAVPLRVRLFYPCH</sequence>
<keyword evidence="2" id="KW-1185">Reference proteome</keyword>
<dbReference type="EMBL" id="RWGY01000013">
    <property type="protein sequence ID" value="TVU25966.1"/>
    <property type="molecule type" value="Genomic_DNA"/>
</dbReference>
<evidence type="ECO:0000313" key="2">
    <source>
        <dbReference type="Proteomes" id="UP000324897"/>
    </source>
</evidence>
<name>A0A5J9UQW7_9POAL</name>
<dbReference type="Proteomes" id="UP000324897">
    <property type="component" value="Chromosome 2"/>
</dbReference>
<comment type="caution">
    <text evidence="1">The sequence shown here is derived from an EMBL/GenBank/DDBJ whole genome shotgun (WGS) entry which is preliminary data.</text>
</comment>
<organism evidence="1 2">
    <name type="scientific">Eragrostis curvula</name>
    <name type="common">weeping love grass</name>
    <dbReference type="NCBI Taxonomy" id="38414"/>
    <lineage>
        <taxon>Eukaryota</taxon>
        <taxon>Viridiplantae</taxon>
        <taxon>Streptophyta</taxon>
        <taxon>Embryophyta</taxon>
        <taxon>Tracheophyta</taxon>
        <taxon>Spermatophyta</taxon>
        <taxon>Magnoliopsida</taxon>
        <taxon>Liliopsida</taxon>
        <taxon>Poales</taxon>
        <taxon>Poaceae</taxon>
        <taxon>PACMAD clade</taxon>
        <taxon>Chloridoideae</taxon>
        <taxon>Eragrostideae</taxon>
        <taxon>Eragrostidinae</taxon>
        <taxon>Eragrostis</taxon>
    </lineage>
</organism>
<dbReference type="AlphaFoldDB" id="A0A5J9UQW7"/>
<feature type="non-terminal residue" evidence="1">
    <location>
        <position position="1"/>
    </location>
</feature>
<dbReference type="Gramene" id="TVU25966">
    <property type="protein sequence ID" value="TVU25966"/>
    <property type="gene ID" value="EJB05_28489"/>
</dbReference>
<gene>
    <name evidence="1" type="ORF">EJB05_28489</name>
</gene>
<evidence type="ECO:0000313" key="1">
    <source>
        <dbReference type="EMBL" id="TVU25966.1"/>
    </source>
</evidence>